<sequence>MQRLVVKVMSQNLLGKGKENVTVTLSWSMILTTGGIEILKEGKTIKKRTNISIKKNGNREDLWSLKKGKANEKLDIVVETRRIGKVIIIKITEFPSEIRGGNVYWSYGDTELGELTCE</sequence>
<name>A0A328PN55_9MOLU</name>
<dbReference type="AlphaFoldDB" id="A0A328PN55"/>
<accession>A0A328PN55</accession>
<gene>
    <name evidence="1" type="ORF">DNK47_01490</name>
</gene>
<evidence type="ECO:0000313" key="2">
    <source>
        <dbReference type="Proteomes" id="UP000249762"/>
    </source>
</evidence>
<dbReference type="RefSeq" id="WP_112665299.1">
    <property type="nucleotide sequence ID" value="NZ_QKVO01000003.1"/>
</dbReference>
<proteinExistence type="predicted"/>
<keyword evidence="2" id="KW-1185">Reference proteome</keyword>
<dbReference type="Proteomes" id="UP000249762">
    <property type="component" value="Unassembled WGS sequence"/>
</dbReference>
<reference evidence="2" key="1">
    <citation type="submission" date="2018-06" db="EMBL/GenBank/DDBJ databases">
        <authorList>
            <person name="Martinez Ocampo F."/>
            <person name="Quiroz Castaneda R.E."/>
            <person name="Rojas Lopez X."/>
        </authorList>
    </citation>
    <scope>NUCLEOTIDE SEQUENCE [LARGE SCALE GENOMIC DNA]</scope>
    <source>
        <strain evidence="2">INIFAP02</strain>
    </source>
</reference>
<organism evidence="1 2">
    <name type="scientific">Mycoplasma wenyonii</name>
    <dbReference type="NCBI Taxonomy" id="65123"/>
    <lineage>
        <taxon>Bacteria</taxon>
        <taxon>Bacillati</taxon>
        <taxon>Mycoplasmatota</taxon>
        <taxon>Mollicutes</taxon>
        <taxon>Mycoplasmataceae</taxon>
        <taxon>Mycoplasma</taxon>
    </lineage>
</organism>
<comment type="caution">
    <text evidence="1">The sequence shown here is derived from an EMBL/GenBank/DDBJ whole genome shotgun (WGS) entry which is preliminary data.</text>
</comment>
<protein>
    <submittedName>
        <fullName evidence="1">Uncharacterized protein</fullName>
    </submittedName>
</protein>
<evidence type="ECO:0000313" key="1">
    <source>
        <dbReference type="EMBL" id="RAO95145.1"/>
    </source>
</evidence>
<dbReference type="EMBL" id="QKVO01000003">
    <property type="protein sequence ID" value="RAO95145.1"/>
    <property type="molecule type" value="Genomic_DNA"/>
</dbReference>